<evidence type="ECO:0008006" key="3">
    <source>
        <dbReference type="Google" id="ProtNLM"/>
    </source>
</evidence>
<accession>A0A9X4MF82</accession>
<dbReference type="AlphaFoldDB" id="A0A9X4MF82"/>
<evidence type="ECO:0000313" key="1">
    <source>
        <dbReference type="EMBL" id="MDG4474925.1"/>
    </source>
</evidence>
<name>A0A9X4MF82_9BACT</name>
<proteinExistence type="predicted"/>
<comment type="caution">
    <text evidence="1">The sequence shown here is derived from an EMBL/GenBank/DDBJ whole genome shotgun (WGS) entry which is preliminary data.</text>
</comment>
<keyword evidence="2" id="KW-1185">Reference proteome</keyword>
<organism evidence="1 2">
    <name type="scientific">Thiovibrio frasassiensis</name>
    <dbReference type="NCBI Taxonomy" id="2984131"/>
    <lineage>
        <taxon>Bacteria</taxon>
        <taxon>Pseudomonadati</taxon>
        <taxon>Thermodesulfobacteriota</taxon>
        <taxon>Desulfobulbia</taxon>
        <taxon>Desulfobulbales</taxon>
        <taxon>Thiovibrionaceae</taxon>
        <taxon>Thiovibrio</taxon>
    </lineage>
</organism>
<protein>
    <recommendedName>
        <fullName evidence="3">DUF4145 domain-containing protein</fullName>
    </recommendedName>
</protein>
<reference evidence="1" key="1">
    <citation type="journal article" date="2022" name="bioRxiv">
        <title>Thiovibrio frasassiensisgen. nov., sp. nov., an autotrophic, elemental sulfur disproportionating bacterium isolated from sulfidic karst sediment, and proposal of Thiovibrionaceae fam. nov.</title>
        <authorList>
            <person name="Aronson H."/>
            <person name="Thomas C."/>
            <person name="Bhattacharyya M."/>
            <person name="Eckstein S."/>
            <person name="Jensen S."/>
            <person name="Barco R."/>
            <person name="Macalady J."/>
            <person name="Amend J."/>
        </authorList>
    </citation>
    <scope>NUCLEOTIDE SEQUENCE</scope>
    <source>
        <strain evidence="1">RS19-109</strain>
    </source>
</reference>
<dbReference type="Proteomes" id="UP001154240">
    <property type="component" value="Unassembled WGS sequence"/>
</dbReference>
<gene>
    <name evidence="1" type="ORF">OLX77_01965</name>
</gene>
<dbReference type="EMBL" id="JAPHEH010000001">
    <property type="protein sequence ID" value="MDG4474925.1"/>
    <property type="molecule type" value="Genomic_DNA"/>
</dbReference>
<reference evidence="1" key="2">
    <citation type="submission" date="2022-10" db="EMBL/GenBank/DDBJ databases">
        <authorList>
            <person name="Aronson H.S."/>
        </authorList>
    </citation>
    <scope>NUCLEOTIDE SEQUENCE</scope>
    <source>
        <strain evidence="1">RS19-109</strain>
    </source>
</reference>
<sequence>MYIDSKKFDYKEFAYPDADRLIERDKKFAQESYRNWLNESIEAIVERQWEIDDIGAIGQVGDFVKLLKEAEFTYSIGAYTSTIALVGVCAEDLCRFFATSAGHNLDSQSQFNRVNTLLGFGAITQDVADKFHIIRGLRNDCLHFNQGFKQKNQEALNSDALNALNSIKAIYAQIMGAIDYKTIDSSKFSEMVNIIANEAAGTEVGTLGVDEALTRTRNIFASAFGIDISMNNLGRPVYKTSIYVVEEIDAEGEPFELTLKDFAVGAYVIVDINENELTAIREKSITEGDIVAVSLMSVPNKLETTGTWHLWSEIKKLT</sequence>
<dbReference type="RefSeq" id="WP_307631903.1">
    <property type="nucleotide sequence ID" value="NZ_JAPHEH010000001.1"/>
</dbReference>
<evidence type="ECO:0000313" key="2">
    <source>
        <dbReference type="Proteomes" id="UP001154240"/>
    </source>
</evidence>